<protein>
    <recommendedName>
        <fullName evidence="3">dTTP/UTP pyrophosphatase</fullName>
        <shortName evidence="3">dTTPase/UTPase</shortName>
        <ecNumber evidence="3">3.6.1.9</ecNumber>
    </recommendedName>
    <alternativeName>
        <fullName evidence="3">Nucleoside triphosphate pyrophosphatase</fullName>
    </alternativeName>
    <alternativeName>
        <fullName evidence="3">Nucleotide pyrophosphatase</fullName>
        <shortName evidence="3">Nucleotide PPase</shortName>
    </alternativeName>
</protein>
<keyword evidence="2 3" id="KW-0378">Hydrolase</keyword>
<dbReference type="PANTHER" id="PTHR43213:SF5">
    <property type="entry name" value="BIFUNCTIONAL DTTP_UTP PYROPHOSPHATASE_METHYLTRANSFERASE PROTEIN-RELATED"/>
    <property type="match status" value="1"/>
</dbReference>
<feature type="site" description="Important for substrate specificity" evidence="3">
    <location>
        <position position="16"/>
    </location>
</feature>
<dbReference type="PROSITE" id="PS00430">
    <property type="entry name" value="TONB_DEPENDENT_REC_1"/>
    <property type="match status" value="1"/>
</dbReference>
<dbReference type="GO" id="GO:0036221">
    <property type="term" value="F:UTP diphosphatase activity"/>
    <property type="evidence" value="ECO:0007669"/>
    <property type="project" value="RHEA"/>
</dbReference>
<comment type="cofactor">
    <cofactor evidence="1 3">
        <name>a divalent metal cation</name>
        <dbReference type="ChEBI" id="CHEBI:60240"/>
    </cofactor>
</comment>
<comment type="similarity">
    <text evidence="3">Belongs to the Maf family. YhdE subfamily.</text>
</comment>
<dbReference type="CDD" id="cd00555">
    <property type="entry name" value="Maf"/>
    <property type="match status" value="1"/>
</dbReference>
<evidence type="ECO:0000256" key="2">
    <source>
        <dbReference type="ARBA" id="ARBA00022801"/>
    </source>
</evidence>
<dbReference type="HAMAP" id="MF_00528">
    <property type="entry name" value="Maf"/>
    <property type="match status" value="1"/>
</dbReference>
<dbReference type="InterPro" id="IPR010916">
    <property type="entry name" value="TonB_box_CS"/>
</dbReference>
<dbReference type="PANTHER" id="PTHR43213">
    <property type="entry name" value="BIFUNCTIONAL DTTP/UTP PYROPHOSPHATASE/METHYLTRANSFERASE PROTEIN-RELATED"/>
    <property type="match status" value="1"/>
</dbReference>
<dbReference type="GO" id="GO:0036218">
    <property type="term" value="F:dTTP diphosphatase activity"/>
    <property type="evidence" value="ECO:0007669"/>
    <property type="project" value="RHEA"/>
</dbReference>
<name>A0A1F4R6Q3_UNCSA</name>
<evidence type="ECO:0000256" key="3">
    <source>
        <dbReference type="HAMAP-Rule" id="MF_00528"/>
    </source>
</evidence>
<comment type="function">
    <text evidence="3">Nucleoside triphosphate pyrophosphatase that hydrolyzes dTTP and UTP. May have a dual role in cell division arrest and in preventing the incorporation of modified nucleotides into cellular nucleic acids.</text>
</comment>
<dbReference type="InterPro" id="IPR029001">
    <property type="entry name" value="ITPase-like_fam"/>
</dbReference>
<dbReference type="Gene3D" id="3.90.950.10">
    <property type="match status" value="1"/>
</dbReference>
<evidence type="ECO:0000313" key="4">
    <source>
        <dbReference type="EMBL" id="OGC03123.1"/>
    </source>
</evidence>
<sequence>MHKTKKQIILASASPRRQKLLKKVIKSFTIVPSHVDESTIRAKTSEAFAVKAALAKAEEIALKHKNSIVIGADTIVVLGNEILGKPRSKKEATAMLKSLSGKIHKVITGLAVVDTNTFKKITDYEITKVRMGKPSIKLIKEYVDSGRPIDKAGAYGIQEIKKEFIDGIEGDYDNVVGLPVARIKELLKKFS</sequence>
<keyword evidence="3" id="KW-0546">Nucleotide metabolism</keyword>
<dbReference type="NCBIfam" id="TIGR00172">
    <property type="entry name" value="maf"/>
    <property type="match status" value="1"/>
</dbReference>
<evidence type="ECO:0000256" key="1">
    <source>
        <dbReference type="ARBA" id="ARBA00001968"/>
    </source>
</evidence>
<reference evidence="4 5" key="1">
    <citation type="journal article" date="2016" name="Nat. Commun.">
        <title>Thousands of microbial genomes shed light on interconnected biogeochemical processes in an aquifer system.</title>
        <authorList>
            <person name="Anantharaman K."/>
            <person name="Brown C.T."/>
            <person name="Hug L.A."/>
            <person name="Sharon I."/>
            <person name="Castelle C.J."/>
            <person name="Probst A.J."/>
            <person name="Thomas B.C."/>
            <person name="Singh A."/>
            <person name="Wilkins M.J."/>
            <person name="Karaoz U."/>
            <person name="Brodie E.L."/>
            <person name="Williams K.H."/>
            <person name="Hubbard S.S."/>
            <person name="Banfield J.F."/>
        </authorList>
    </citation>
    <scope>NUCLEOTIDE SEQUENCE [LARGE SCALE GENOMIC DNA]</scope>
</reference>
<keyword evidence="3" id="KW-0963">Cytoplasm</keyword>
<dbReference type="InterPro" id="IPR003697">
    <property type="entry name" value="Maf-like"/>
</dbReference>
<dbReference type="EMBL" id="METP01000060">
    <property type="protein sequence ID" value="OGC03123.1"/>
    <property type="molecule type" value="Genomic_DNA"/>
</dbReference>
<feature type="site" description="Important for substrate specificity" evidence="3">
    <location>
        <position position="74"/>
    </location>
</feature>
<comment type="subcellular location">
    <subcellularLocation>
        <location evidence="3">Cytoplasm</location>
    </subcellularLocation>
</comment>
<dbReference type="AlphaFoldDB" id="A0A1F4R6Q3"/>
<dbReference type="GO" id="GO:0009117">
    <property type="term" value="P:nucleotide metabolic process"/>
    <property type="evidence" value="ECO:0007669"/>
    <property type="project" value="UniProtKB-KW"/>
</dbReference>
<feature type="site" description="Important for substrate specificity" evidence="3">
    <location>
        <position position="158"/>
    </location>
</feature>
<comment type="catalytic activity">
    <reaction evidence="3">
        <text>UTP + H2O = UMP + diphosphate + H(+)</text>
        <dbReference type="Rhea" id="RHEA:29395"/>
        <dbReference type="ChEBI" id="CHEBI:15377"/>
        <dbReference type="ChEBI" id="CHEBI:15378"/>
        <dbReference type="ChEBI" id="CHEBI:33019"/>
        <dbReference type="ChEBI" id="CHEBI:46398"/>
        <dbReference type="ChEBI" id="CHEBI:57865"/>
        <dbReference type="EC" id="3.6.1.9"/>
    </reaction>
</comment>
<dbReference type="Proteomes" id="UP000176938">
    <property type="component" value="Unassembled WGS sequence"/>
</dbReference>
<evidence type="ECO:0000313" key="5">
    <source>
        <dbReference type="Proteomes" id="UP000176938"/>
    </source>
</evidence>
<dbReference type="EC" id="3.6.1.9" evidence="3"/>
<gene>
    <name evidence="4" type="ORF">A3H38_03665</name>
</gene>
<accession>A0A1F4R6Q3</accession>
<dbReference type="SUPFAM" id="SSF52972">
    <property type="entry name" value="ITPase-like"/>
    <property type="match status" value="1"/>
</dbReference>
<feature type="active site" description="Proton acceptor" evidence="3">
    <location>
        <position position="73"/>
    </location>
</feature>
<comment type="caution">
    <text evidence="3">Lacks conserved residue(s) required for the propagation of feature annotation.</text>
</comment>
<dbReference type="Pfam" id="PF02545">
    <property type="entry name" value="Maf"/>
    <property type="match status" value="1"/>
</dbReference>
<comment type="catalytic activity">
    <reaction evidence="3">
        <text>dTTP + H2O = dTMP + diphosphate + H(+)</text>
        <dbReference type="Rhea" id="RHEA:28534"/>
        <dbReference type="ChEBI" id="CHEBI:15377"/>
        <dbReference type="ChEBI" id="CHEBI:15378"/>
        <dbReference type="ChEBI" id="CHEBI:33019"/>
        <dbReference type="ChEBI" id="CHEBI:37568"/>
        <dbReference type="ChEBI" id="CHEBI:63528"/>
        <dbReference type="EC" id="3.6.1.9"/>
    </reaction>
</comment>
<organism evidence="4 5">
    <name type="scientific">candidate division WOR-1 bacterium RIFCSPLOWO2_02_FULL_46_20</name>
    <dbReference type="NCBI Taxonomy" id="1802567"/>
    <lineage>
        <taxon>Bacteria</taxon>
        <taxon>Bacillati</taxon>
        <taxon>Saganbacteria</taxon>
    </lineage>
</organism>
<proteinExistence type="inferred from homology"/>
<comment type="caution">
    <text evidence="4">The sequence shown here is derived from an EMBL/GenBank/DDBJ whole genome shotgun (WGS) entry which is preliminary data.</text>
</comment>
<dbReference type="PIRSF" id="PIRSF006305">
    <property type="entry name" value="Maf"/>
    <property type="match status" value="1"/>
</dbReference>
<dbReference type="GO" id="GO:0005737">
    <property type="term" value="C:cytoplasm"/>
    <property type="evidence" value="ECO:0007669"/>
    <property type="project" value="UniProtKB-SubCell"/>
</dbReference>